<proteinExistence type="predicted"/>
<dbReference type="OrthoDB" id="2448050at2759"/>
<evidence type="ECO:0000313" key="2">
    <source>
        <dbReference type="Proteomes" id="UP000789739"/>
    </source>
</evidence>
<dbReference type="Proteomes" id="UP000789739">
    <property type="component" value="Unassembled WGS sequence"/>
</dbReference>
<sequence length="78" mass="8952">NPRQDHKLPVDPDQNLIPKFVNIITLEHEEYTLSTQTSLNIGPLNKEQGLAFRKLLEEFADLFANDITELGRTNLVTY</sequence>
<dbReference type="AlphaFoldDB" id="A0A9N9HAE1"/>
<gene>
    <name evidence="1" type="ORF">PBRASI_LOCUS10766</name>
</gene>
<evidence type="ECO:0000313" key="1">
    <source>
        <dbReference type="EMBL" id="CAG8660695.1"/>
    </source>
</evidence>
<organism evidence="1 2">
    <name type="scientific">Paraglomus brasilianum</name>
    <dbReference type="NCBI Taxonomy" id="144538"/>
    <lineage>
        <taxon>Eukaryota</taxon>
        <taxon>Fungi</taxon>
        <taxon>Fungi incertae sedis</taxon>
        <taxon>Mucoromycota</taxon>
        <taxon>Glomeromycotina</taxon>
        <taxon>Glomeromycetes</taxon>
        <taxon>Paraglomerales</taxon>
        <taxon>Paraglomeraceae</taxon>
        <taxon>Paraglomus</taxon>
    </lineage>
</organism>
<reference evidence="1" key="1">
    <citation type="submission" date="2021-06" db="EMBL/GenBank/DDBJ databases">
        <authorList>
            <person name="Kallberg Y."/>
            <person name="Tangrot J."/>
            <person name="Rosling A."/>
        </authorList>
    </citation>
    <scope>NUCLEOTIDE SEQUENCE</scope>
    <source>
        <strain evidence="1">BR232B</strain>
    </source>
</reference>
<accession>A0A9N9HAE1</accession>
<name>A0A9N9HAE1_9GLOM</name>
<protein>
    <submittedName>
        <fullName evidence="1">8641_t:CDS:1</fullName>
    </submittedName>
</protein>
<feature type="non-terminal residue" evidence="1">
    <location>
        <position position="1"/>
    </location>
</feature>
<dbReference type="EMBL" id="CAJVPI010003649">
    <property type="protein sequence ID" value="CAG8660695.1"/>
    <property type="molecule type" value="Genomic_DNA"/>
</dbReference>
<comment type="caution">
    <text evidence="1">The sequence shown here is derived from an EMBL/GenBank/DDBJ whole genome shotgun (WGS) entry which is preliminary data.</text>
</comment>
<keyword evidence="2" id="KW-1185">Reference proteome</keyword>